<comment type="caution">
    <text evidence="2">The sequence shown here is derived from an EMBL/GenBank/DDBJ whole genome shotgun (WGS) entry which is preliminary data.</text>
</comment>
<dbReference type="EMBL" id="CAUYUE010000002">
    <property type="protein sequence ID" value="CAK0743610.1"/>
    <property type="molecule type" value="Genomic_DNA"/>
</dbReference>
<evidence type="ECO:0000256" key="1">
    <source>
        <dbReference type="SAM" id="MobiDB-lite"/>
    </source>
</evidence>
<proteinExistence type="predicted"/>
<reference evidence="2 3" key="1">
    <citation type="submission" date="2023-10" db="EMBL/GenBank/DDBJ databases">
        <authorList>
            <person name="Maclean D."/>
            <person name="Macfadyen A."/>
        </authorList>
    </citation>
    <scope>NUCLEOTIDE SEQUENCE [LARGE SCALE GENOMIC DNA]</scope>
</reference>
<evidence type="ECO:0000313" key="2">
    <source>
        <dbReference type="EMBL" id="CAK0743610.1"/>
    </source>
</evidence>
<sequence length="326" mass="35056">MQVLRALSMEAHIIHYLFCCFDLHQDAKLRVVEEMSKKFAAIVDSAARLASDPGEDDPLHSIASLYQTRANSREWSLDVDYGSATAETGAAYLAMLSIDSILGLVTSIEKLTDMATEGSPGSPGKQNGAPAWMPVEREHCTALIEVCWRTILDTLSQLLSRTSGEALIVQLLKGFQSMTQACGMLELSDSRDAYLTSLCGHTLTDTSTLDHTHAGKAEGVMSPTDPGRQGSAALQKGGSSATLEAGDAAGRVLTAKNMHALRTLFNIAHVLHSVLGGSWILVLENLNSLDRILNSPRTTTQARTCKRLSSTHPAAIPLPLGWAMQE</sequence>
<dbReference type="AlphaFoldDB" id="A0AAV1HTR9"/>
<keyword evidence="3" id="KW-1185">Reference proteome</keyword>
<gene>
    <name evidence="2" type="ORF">CVIRNUC_001483</name>
</gene>
<name>A0AAV1HTR9_9CHLO</name>
<dbReference type="Proteomes" id="UP001314263">
    <property type="component" value="Unassembled WGS sequence"/>
</dbReference>
<organism evidence="2 3">
    <name type="scientific">Coccomyxa viridis</name>
    <dbReference type="NCBI Taxonomy" id="1274662"/>
    <lineage>
        <taxon>Eukaryota</taxon>
        <taxon>Viridiplantae</taxon>
        <taxon>Chlorophyta</taxon>
        <taxon>core chlorophytes</taxon>
        <taxon>Trebouxiophyceae</taxon>
        <taxon>Trebouxiophyceae incertae sedis</taxon>
        <taxon>Coccomyxaceae</taxon>
        <taxon>Coccomyxa</taxon>
    </lineage>
</organism>
<feature type="region of interest" description="Disordered" evidence="1">
    <location>
        <begin position="216"/>
        <end position="239"/>
    </location>
</feature>
<protein>
    <submittedName>
        <fullName evidence="2">Uncharacterized protein</fullName>
    </submittedName>
</protein>
<accession>A0AAV1HTR9</accession>
<evidence type="ECO:0000313" key="3">
    <source>
        <dbReference type="Proteomes" id="UP001314263"/>
    </source>
</evidence>